<dbReference type="HOGENOM" id="CLU_1082179_0_0_1"/>
<dbReference type="OrthoDB" id="10365381at2759"/>
<gene>
    <name evidence="2" type="ORF">NESG_01412</name>
</gene>
<reference evidence="2 3" key="1">
    <citation type="journal article" date="2014" name="Genome Announc.">
        <title>Genome Sequence of the Microsporidian Species Nematocida sp1 Strain ERTm6 (ATCC PRA-372).</title>
        <authorList>
            <person name="Bakowski M.A."/>
            <person name="Priest M."/>
            <person name="Young S."/>
            <person name="Cuomo C.A."/>
            <person name="Troemel E.R."/>
        </authorList>
    </citation>
    <scope>NUCLEOTIDE SEQUENCE [LARGE SCALE GENOMIC DNA]</scope>
    <source>
        <strain evidence="2 3">ERTm6</strain>
    </source>
</reference>
<accession>A0A086J2C4</accession>
<dbReference type="RefSeq" id="XP_052904847.1">
    <property type="nucleotide sequence ID" value="XM_053049042.1"/>
</dbReference>
<comment type="caution">
    <text evidence="2">The sequence shown here is derived from an EMBL/GenBank/DDBJ whole genome shotgun (WGS) entry which is preliminary data.</text>
</comment>
<keyword evidence="1" id="KW-0472">Membrane</keyword>
<keyword evidence="1" id="KW-1133">Transmembrane helix</keyword>
<evidence type="ECO:0000313" key="2">
    <source>
        <dbReference type="EMBL" id="KFG26292.1"/>
    </source>
</evidence>
<evidence type="ECO:0000313" key="3">
    <source>
        <dbReference type="Proteomes" id="UP000054524"/>
    </source>
</evidence>
<evidence type="ECO:0000256" key="1">
    <source>
        <dbReference type="SAM" id="Phobius"/>
    </source>
</evidence>
<feature type="transmembrane region" description="Helical" evidence="1">
    <location>
        <begin position="204"/>
        <end position="236"/>
    </location>
</feature>
<sequence length="256" mass="29007">MDPRQLKLDISKAVQEREKRLSRKLEENEGKALKYLDNTLGIEGSTDIKDKNTQNILSVEEQNELSLTRSCKSDSESLEVNPKPNLKKSYKAENLASTSQDDSNPYIEMGDRLSKNTIDNIPTRSHSIHRLSDKKVSENPSVSGVIKTKSAQNTLSTSAYKKNIQRSRESMSDIYEITTDSKISDKIKVVDKSLTCDCSSMKRLLSLIVLFFCYLAIAIGLIFFILFLGGLFLYIYNKKYFMEYIGIKNPESEDSA</sequence>
<dbReference type="EMBL" id="AKIJ01000003">
    <property type="protein sequence ID" value="KFG26292.1"/>
    <property type="molecule type" value="Genomic_DNA"/>
</dbReference>
<dbReference type="GeneID" id="77676385"/>
<proteinExistence type="predicted"/>
<name>A0A086J2C4_NEMA1</name>
<protein>
    <submittedName>
        <fullName evidence="2">Uncharacterized protein</fullName>
    </submittedName>
</protein>
<keyword evidence="1" id="KW-0812">Transmembrane</keyword>
<organism evidence="2 3">
    <name type="scientific">Nematocida ausubeli (strain ATCC PRA-371 / ERTm2)</name>
    <name type="common">Nematode killer fungus</name>
    <dbReference type="NCBI Taxonomy" id="1913371"/>
    <lineage>
        <taxon>Eukaryota</taxon>
        <taxon>Fungi</taxon>
        <taxon>Fungi incertae sedis</taxon>
        <taxon>Microsporidia</taxon>
        <taxon>Nematocida</taxon>
    </lineage>
</organism>
<dbReference type="AlphaFoldDB" id="A0A086J2C4"/>
<keyword evidence="3" id="KW-1185">Reference proteome</keyword>
<dbReference type="Proteomes" id="UP000054524">
    <property type="component" value="Unassembled WGS sequence"/>
</dbReference>